<feature type="domain" description="Glycosyltransferase subfamily 4-like N-terminal" evidence="2">
    <location>
        <begin position="14"/>
        <end position="154"/>
    </location>
</feature>
<dbReference type="CDD" id="cd03801">
    <property type="entry name" value="GT4_PimA-like"/>
    <property type="match status" value="1"/>
</dbReference>
<dbReference type="Pfam" id="PF00534">
    <property type="entry name" value="Glycos_transf_1"/>
    <property type="match status" value="1"/>
</dbReference>
<dbReference type="EMBL" id="AP011526">
    <property type="protein sequence ID" value="BAP61377.1"/>
    <property type="molecule type" value="Genomic_DNA"/>
</dbReference>
<sequence>MKIAMIIEAWTPIWGGGQAVAFELSKKLTENHPCNVDLFVMDLDKNRNLKTEQISKNFQIIYTGSKKRWTITDRIFWIFELILEILKKNKKEKYDLIYAHANLPGLPAKLISFLLKIPVVYQVHGSGIDSITTMYGTTWKSKFLKFFESFLQKWIKYDLEFTVDKKFIESKNINTPIFIPNGVDVNRFDSISKSQNFEKKFKILFVGRLHPQKGLNVLIDTVNQIQTILRNKNCKVTIVGGGYEKDELLNKVNSKGLDDIFEFVGKKYGNELVLEYKSSNLFVLPSYYEGFPLVILEAWASKLPVLVTSVGENPEIIDENIDGWLVDPGNTEELIKKFKLILSINTEELEKIGYAGYSKVKKNYSWDAISEKLYEKISEILKS</sequence>
<keyword evidence="3" id="KW-0808">Transferase</keyword>
<evidence type="ECO:0000259" key="2">
    <source>
        <dbReference type="Pfam" id="PF13439"/>
    </source>
</evidence>
<dbReference type="Gene3D" id="3.40.50.2000">
    <property type="entry name" value="Glycogen Phosphorylase B"/>
    <property type="match status" value="2"/>
</dbReference>
<dbReference type="PANTHER" id="PTHR45947">
    <property type="entry name" value="SULFOQUINOVOSYL TRANSFERASE SQD2"/>
    <property type="match status" value="1"/>
</dbReference>
<accession>A0A2Z5PR19</accession>
<feature type="domain" description="Glycosyl transferase family 1" evidence="1">
    <location>
        <begin position="191"/>
        <end position="358"/>
    </location>
</feature>
<dbReference type="InterPro" id="IPR050194">
    <property type="entry name" value="Glycosyltransferase_grp1"/>
</dbReference>
<dbReference type="PANTHER" id="PTHR45947:SF3">
    <property type="entry name" value="SULFOQUINOVOSYL TRANSFERASE SQD2"/>
    <property type="match status" value="1"/>
</dbReference>
<dbReference type="InterPro" id="IPR028098">
    <property type="entry name" value="Glyco_trans_4-like_N"/>
</dbReference>
<dbReference type="AlphaFoldDB" id="A0A2Z5PR19"/>
<dbReference type="KEGG" id="mmak:MMKA1_12600"/>
<dbReference type="Pfam" id="PF13439">
    <property type="entry name" value="Glyco_transf_4"/>
    <property type="match status" value="1"/>
</dbReference>
<name>A0A2Z5PR19_METMI</name>
<evidence type="ECO:0000313" key="3">
    <source>
        <dbReference type="EMBL" id="BAP61377.1"/>
    </source>
</evidence>
<dbReference type="GeneID" id="41279668"/>
<dbReference type="RefSeq" id="WP_146778305.1">
    <property type="nucleotide sequence ID" value="NZ_AP011526.1"/>
</dbReference>
<evidence type="ECO:0000313" key="4">
    <source>
        <dbReference type="Proteomes" id="UP000264208"/>
    </source>
</evidence>
<dbReference type="InterPro" id="IPR001296">
    <property type="entry name" value="Glyco_trans_1"/>
</dbReference>
<dbReference type="GO" id="GO:0016758">
    <property type="term" value="F:hexosyltransferase activity"/>
    <property type="evidence" value="ECO:0007669"/>
    <property type="project" value="TreeGrafter"/>
</dbReference>
<gene>
    <name evidence="3" type="ORF">MMKA1_12600</name>
</gene>
<dbReference type="Proteomes" id="UP000264208">
    <property type="component" value="Chromosome"/>
</dbReference>
<organism evidence="3 4">
    <name type="scientific">Methanococcus maripaludis KA1</name>
    <dbReference type="NCBI Taxonomy" id="637914"/>
    <lineage>
        <taxon>Archaea</taxon>
        <taxon>Methanobacteriati</taxon>
        <taxon>Methanobacteriota</taxon>
        <taxon>Methanomada group</taxon>
        <taxon>Methanococci</taxon>
        <taxon>Methanococcales</taxon>
        <taxon>Methanococcaceae</taxon>
        <taxon>Methanococcus</taxon>
    </lineage>
</organism>
<evidence type="ECO:0000259" key="1">
    <source>
        <dbReference type="Pfam" id="PF00534"/>
    </source>
</evidence>
<dbReference type="SUPFAM" id="SSF53756">
    <property type="entry name" value="UDP-Glycosyltransferase/glycogen phosphorylase"/>
    <property type="match status" value="1"/>
</dbReference>
<protein>
    <submittedName>
        <fullName evidence="3">Putative glycosyl transferase</fullName>
    </submittedName>
</protein>
<proteinExistence type="predicted"/>
<reference evidence="3 4" key="1">
    <citation type="submission" date="2009-06" db="EMBL/GenBank/DDBJ databases">
        <title>Molecular Evidence for Microbiologically Influenced Corrosion from genome of Methanogen.</title>
        <authorList>
            <person name="Ito N."/>
            <person name="Tsurumaru H."/>
            <person name="Shimizu A."/>
            <person name="Harada T."/>
            <person name="Hosoyama A."/>
            <person name="Horikawa H."/>
            <person name="Wakai S."/>
            <person name="Sasaki K."/>
            <person name="Nishijima K."/>
            <person name="Ataku H."/>
            <person name="Yamazaki J."/>
            <person name="Mise M."/>
            <person name="Yamazaki S."/>
            <person name="Tanikawa S."/>
            <person name="Harayama S."/>
            <person name="Fujita N."/>
        </authorList>
    </citation>
    <scope>NUCLEOTIDE SEQUENCE [LARGE SCALE GENOMIC DNA]</scope>
    <source>
        <strain evidence="4">KA1 ( NBRC 102054)</strain>
    </source>
</reference>